<dbReference type="CDD" id="cd00057">
    <property type="entry name" value="FA58C"/>
    <property type="match status" value="16"/>
</dbReference>
<dbReference type="Gene3D" id="2.60.120.260">
    <property type="entry name" value="Galactose-binding domain-like"/>
    <property type="match status" value="17"/>
</dbReference>
<feature type="domain" description="F5/8 type C" evidence="2">
    <location>
        <begin position="1609"/>
        <end position="1755"/>
    </location>
</feature>
<dbReference type="PROSITE" id="PS01286">
    <property type="entry name" value="FA58C_2"/>
    <property type="match status" value="7"/>
</dbReference>
<keyword evidence="1" id="KW-0472">Membrane</keyword>
<feature type="transmembrane region" description="Helical" evidence="1">
    <location>
        <begin position="2844"/>
        <end position="2867"/>
    </location>
</feature>
<dbReference type="InterPro" id="IPR000421">
    <property type="entry name" value="FA58C"/>
</dbReference>
<dbReference type="Proteomes" id="UP001159427">
    <property type="component" value="Unassembled WGS sequence"/>
</dbReference>
<dbReference type="PANTHER" id="PTHR24543:SF325">
    <property type="entry name" value="F5_8 TYPE C DOMAIN-CONTAINING PROTEIN"/>
    <property type="match status" value="1"/>
</dbReference>
<dbReference type="PANTHER" id="PTHR24543">
    <property type="entry name" value="MULTICOPPER OXIDASE-RELATED"/>
    <property type="match status" value="1"/>
</dbReference>
<feature type="domain" description="F5/8 type C" evidence="2">
    <location>
        <begin position="835"/>
        <end position="985"/>
    </location>
</feature>
<feature type="domain" description="F5/8 type C" evidence="2">
    <location>
        <begin position="1922"/>
        <end position="2072"/>
    </location>
</feature>
<feature type="domain" description="F5/8 type C" evidence="2">
    <location>
        <begin position="381"/>
        <end position="525"/>
    </location>
</feature>
<evidence type="ECO:0000313" key="4">
    <source>
        <dbReference type="Proteomes" id="UP001159427"/>
    </source>
</evidence>
<feature type="domain" description="F5/8 type C" evidence="2">
    <location>
        <begin position="226"/>
        <end position="376"/>
    </location>
</feature>
<comment type="caution">
    <text evidence="3">The sequence shown here is derived from an EMBL/GenBank/DDBJ whole genome shotgun (WGS) entry which is preliminary data.</text>
</comment>
<feature type="domain" description="F5/8 type C" evidence="2">
    <location>
        <begin position="679"/>
        <end position="829"/>
    </location>
</feature>
<sequence>MGSYCTSTESITVYYTYSVSAHFKAYELGVDFKSDHIAEAHFEKLWDLLRYWKQAKSSPPGCVNFDFERGNLYGWKKSGTAFNFQPTYGDNPKARRSQPARQQGRWWIGTYEKRPNPRVRAGSIQGDRPTGTLTSLRFKIVGPYINFLIGGGCNINYNRVELVINGRGVVRRSKGLCKETMRRERWNVRQFIGRTGFVRVVDYGSGGWGHINFDDLRGDIRCQRPCKHALGMRNRKIPNHAITASSMWDRNHAPYLGRLYFTARGSLQGGWSARHNNRYQYFQVDFRRPTKITAVDTQGRQNANQWVTQYRLAYSWDSLTWVYYKLKDHIKYFPGNKDRNTVKSNTLSTPIRARYVRIRPWSWYGHISMRVEFYGCYIDRCSMPLGAEDGRLVPGYFSASTYYNHYLAPWHGRVNHRWSWSARYRRHGQWLQVSLGGSSTIKAIATQGRQDAHQWVTKYTVGRSVDGMRFVHYTEGRKRKLFPGNINRFGIVFHHIKRPFVASHVRFYPRSWYSWISMRVELYGCPTAGYCNRPLGLQNRRLKNNQITASSSYPGLPTWRARLHHAQAWCARYNNHNQWIKFDFVSVTKVTGVAVQGRSNAHQWVTRYLLYFSQDNVHWAVYRYKSNDKYFPGSRDKDSVRTQPINPPIIAKFIRLRPRGWRSHICMRVEFYGCPADRCLVPLGMEDGRVTRKRLRASSMYNKFYGPNSARLQARNYGSVRGGWIARYRNRRQWIQVDLERVSTVKAVATQGRIDANQWVKYYIITFSKNGRRFLPYKEGRKIKHFNGNSERNHVVTHQFRIPFKARYVRLHPRTWFSYISLRMELYGCRHGALCNRPMGMQNGRIPNTRITASSNWDKYHASFRARLHHSRTGRYVGSWCAKTNNRYQWLQVDFAKAAIIIRIATQGRQDYRQWVTQYYLRHSVDGVYFVDYKQRNSRKYFTGNRDQNTVKSYALVPNIRARFIRIRPWGWYGHISMRAEFYGCLTDRCKLPLGMEDSHIPSGALQASSIWNYNHGPDRARINQPSGHGRAGAWVAKHRNTRQWLQVDLRRPAKVTGVATQGRHDYSQWVTRYTVSYSLNGKVFKSYLEYGRYKLFQGNLDRFSVVAHDLAPPIRARFVRFHVKKYRSFPALRVEVYGCYYGGGLFISRALGMQSGKIKNRAITASSSFNHFHSAWLSRLHRVKRGRYIGAWASKYRNYNQWLQVDLGYATKITGIATQGRQDANQWVTVYRVYYSTDGVYFALVKYWWNAVKQFQGNYDRYSVRTHAFRPALLARYVRINPRRWHGWMSMRLELYGGRWDRCDMPLGLEDGRVDKAQMTSSSYNNVNDGPWNARLNSGRGWSPRRNDRTRFLQIDFQAMTKVTRVATQGKRYANSWVTKYYIKYGKTKSRFIPYSVGRKIKMFQGNYDRYIVVQHKFARPLYGRYFRVYPVSWYSYIGMRVEFYGCVYGKRCNQPLGMQNGRIKPHQLSASSSWDKNHGPSNGRLQFRRRGSLAGAWCARHNTRYQWLQVYFGRAMRVVKVATQGRQDYRQWVTQYYLSYSQDGAHFAEFKINSNRKYFRGNRDQNTVVQHRLFPQIKAHYIRVHPWGWYKHVSMRVELYGCSTGRCSLPLGLEDKRITNGLLSASTYYNAHLAPWHGRLNHRWSWSARTNNLNQWFQVSFVVVVKVTGIATQGRQDYNQWVTQYIVSYSPDSTNFRFYREGRSTKVRGGRGGLNRHSIIHHDFVKPFSAVHIRIYPRRWYGWISMRAEFYGCFVFYIVVLVSACNKPLGLQNGRLRNSKITASSEWNHKHAAWLGRLGRPARSGYAGAWCAKHNNHYQWIKFDFSRPMRITQVATQGRQDYDQWVTRYTITSSVDGTHWAMYRDKSQDKYFQGNRDRNSIVTHAINPPILARYVRIHPRGWRSHISMRVELYGCRADPCDVPLGMQDGRVSKGMLTASSMYNHYYGPWNSRLHARNYGSIRGGWVAKYRNRNQWIQIDLGVVTRVKRIATQGRYDANQWVKSYTVSYSSDGSRFYPVKHGRRIKIFQGNMERQLVVFHKFRPSLKTRYVRVHPRTWYSWIAMRFELYGCRLGTLCNRPIGMQSGRIKNHMITASSIWNVNHAAYLARLHGRRRGPYIGAWAAKYNNRYQWLQVYFGGASKIIRISTQGRQDANQWVTQYYVSHSMDRVHFSEYKERNNRKYFSGNRDRNTVKSYLFVPAIRGHYIRIHPWGWHGHISMRVEFYGCRIDRYTMPLGMEDGRILSGHLRASSSYNYNHGPNRARLNIYASHGRTGAWVAKYRSSNQWLQIDLRQMCIIKGIATQGRREAHQWVKTFQLSYSRYGARFRSYVSYGRVKVFRGNYDIYHTVARRINPAIKARYVRIHPKSWNSYIAMRVELYGGLLREIFCDVPAGFQSGRIKNNQITASSMWNRYHAAWLARLHRARRGKYIGSWSSRHNNHNQWLQVDFRRYMKVSGIATQGRQDADQWVTAYRIYYSSDGVYFSSVKYWWNSYVKTFQGNRDRLSVKMHPINPPVFGRYVRIVPRGWRSHISMRLELYGCPWSRCDMPLGLEDKRVHDKMMRASSYYNYYCRPASGRLNGRRAGRYGGAWCAKRSDRRQWLQVDFGAIAKVSRVATQGRQNGAQWVKSYYLSYSRNGYRFITYKENGRAKLFIGNYDRFVIVHHRLRRPITGRFFRFHPVTWYSWISMRVELYGCVVGARCNKPLGMRNGRIRPSQLSASSSWARNHGPNNGRLFFYRRGYSAAWCARNNNRLQWYQVNFGRPTRVVKVATQGRKDYRQWVTQYYLTFSQDGIHFAEYKYNSHRKDRTHDLQIPAIDYETDALPTALTRHLYRAKAIPYSVYIAKILTFFFLLHIQIVVLCRLVWKTDEYQMVN</sequence>
<dbReference type="PROSITE" id="PS01285">
    <property type="entry name" value="FA58C_1"/>
    <property type="match status" value="12"/>
</dbReference>
<feature type="domain" description="F5/8 type C" evidence="2">
    <location>
        <begin position="2390"/>
        <end position="2542"/>
    </location>
</feature>
<feature type="domain" description="F5/8 type C" evidence="2">
    <location>
        <begin position="2078"/>
        <end position="2228"/>
    </location>
</feature>
<dbReference type="SUPFAM" id="SSF49785">
    <property type="entry name" value="Galactose-binding domain-like"/>
    <property type="match status" value="17"/>
</dbReference>
<evidence type="ECO:0000256" key="1">
    <source>
        <dbReference type="SAM" id="Phobius"/>
    </source>
</evidence>
<protein>
    <recommendedName>
        <fullName evidence="2">F5/8 type C domain-containing protein</fullName>
    </recommendedName>
</protein>
<feature type="domain" description="F5/8 type C" evidence="2">
    <location>
        <begin position="1767"/>
        <end position="1917"/>
    </location>
</feature>
<evidence type="ECO:0000259" key="2">
    <source>
        <dbReference type="PROSITE" id="PS50022"/>
    </source>
</evidence>
<keyword evidence="1" id="KW-1133">Transmembrane helix</keyword>
<feature type="domain" description="F5/8 type C" evidence="2">
    <location>
        <begin position="2232"/>
        <end position="2383"/>
    </location>
</feature>
<feature type="domain" description="F5/8 type C" evidence="2">
    <location>
        <begin position="2547"/>
        <end position="2697"/>
    </location>
</feature>
<keyword evidence="4" id="KW-1185">Reference proteome</keyword>
<feature type="domain" description="F5/8 type C" evidence="2">
    <location>
        <begin position="1454"/>
        <end position="1604"/>
    </location>
</feature>
<dbReference type="PROSITE" id="PS50022">
    <property type="entry name" value="FA58C_3"/>
    <property type="match status" value="17"/>
</dbReference>
<feature type="domain" description="F5/8 type C" evidence="2">
    <location>
        <begin position="531"/>
        <end position="674"/>
    </location>
</feature>
<keyword evidence="1" id="KW-0812">Transmembrane</keyword>
<accession>A0ABN8R0D5</accession>
<feature type="domain" description="F5/8 type C" evidence="2">
    <location>
        <begin position="990"/>
        <end position="1140"/>
    </location>
</feature>
<reference evidence="3 4" key="1">
    <citation type="submission" date="2022-05" db="EMBL/GenBank/DDBJ databases">
        <authorList>
            <consortium name="Genoscope - CEA"/>
            <person name="William W."/>
        </authorList>
    </citation>
    <scope>NUCLEOTIDE SEQUENCE [LARGE SCALE GENOMIC DNA]</scope>
</reference>
<feature type="domain" description="F5/8 type C" evidence="2">
    <location>
        <begin position="2703"/>
        <end position="2800"/>
    </location>
</feature>
<dbReference type="InterPro" id="IPR008979">
    <property type="entry name" value="Galactose-bd-like_sf"/>
</dbReference>
<organism evidence="3 4">
    <name type="scientific">Porites evermanni</name>
    <dbReference type="NCBI Taxonomy" id="104178"/>
    <lineage>
        <taxon>Eukaryota</taxon>
        <taxon>Metazoa</taxon>
        <taxon>Cnidaria</taxon>
        <taxon>Anthozoa</taxon>
        <taxon>Hexacorallia</taxon>
        <taxon>Scleractinia</taxon>
        <taxon>Fungiina</taxon>
        <taxon>Poritidae</taxon>
        <taxon>Porites</taxon>
    </lineage>
</organism>
<feature type="domain" description="F5/8 type C" evidence="2">
    <location>
        <begin position="1147"/>
        <end position="1299"/>
    </location>
</feature>
<dbReference type="EMBL" id="CALNXI010001583">
    <property type="protein sequence ID" value="CAH3172634.1"/>
    <property type="molecule type" value="Genomic_DNA"/>
</dbReference>
<gene>
    <name evidence="3" type="ORF">PEVE_00008552</name>
</gene>
<proteinExistence type="predicted"/>
<feature type="domain" description="F5/8 type C" evidence="2">
    <location>
        <begin position="1304"/>
        <end position="1448"/>
    </location>
</feature>
<evidence type="ECO:0000313" key="3">
    <source>
        <dbReference type="EMBL" id="CAH3172634.1"/>
    </source>
</evidence>
<name>A0ABN8R0D5_9CNID</name>
<dbReference type="Pfam" id="PF00754">
    <property type="entry name" value="F5_F8_type_C"/>
    <property type="match status" value="17"/>
</dbReference>
<dbReference type="SMART" id="SM00231">
    <property type="entry name" value="FA58C"/>
    <property type="match status" value="17"/>
</dbReference>